<evidence type="ECO:0000313" key="8">
    <source>
        <dbReference type="Proteomes" id="UP000799757"/>
    </source>
</evidence>
<reference evidence="7" key="1">
    <citation type="journal article" date="2020" name="Stud. Mycol.">
        <title>101 Dothideomycetes genomes: a test case for predicting lifestyles and emergence of pathogens.</title>
        <authorList>
            <person name="Haridas S."/>
            <person name="Albert R."/>
            <person name="Binder M."/>
            <person name="Bloem J."/>
            <person name="Labutti K."/>
            <person name="Salamov A."/>
            <person name="Andreopoulos B."/>
            <person name="Baker S."/>
            <person name="Barry K."/>
            <person name="Bills G."/>
            <person name="Bluhm B."/>
            <person name="Cannon C."/>
            <person name="Castanera R."/>
            <person name="Culley D."/>
            <person name="Daum C."/>
            <person name="Ezra D."/>
            <person name="Gonzalez J."/>
            <person name="Henrissat B."/>
            <person name="Kuo A."/>
            <person name="Liang C."/>
            <person name="Lipzen A."/>
            <person name="Lutzoni F."/>
            <person name="Magnuson J."/>
            <person name="Mondo S."/>
            <person name="Nolan M."/>
            <person name="Ohm R."/>
            <person name="Pangilinan J."/>
            <person name="Park H.-J."/>
            <person name="Ramirez L."/>
            <person name="Alfaro M."/>
            <person name="Sun H."/>
            <person name="Tritt A."/>
            <person name="Yoshinaga Y."/>
            <person name="Zwiers L.-H."/>
            <person name="Turgeon B."/>
            <person name="Goodwin S."/>
            <person name="Spatafora J."/>
            <person name="Crous P."/>
            <person name="Grigoriev I."/>
        </authorList>
    </citation>
    <scope>NUCLEOTIDE SEQUENCE</scope>
    <source>
        <strain evidence="7">CBS 109.77</strain>
    </source>
</reference>
<feature type="domain" description="Homologous-pairing protein 2 winged helix" evidence="6">
    <location>
        <begin position="28"/>
        <end position="68"/>
    </location>
</feature>
<dbReference type="AlphaFoldDB" id="A0A6A6XEX0"/>
<comment type="similarity">
    <text evidence="2">Belongs to the HOP2 family.</text>
</comment>
<dbReference type="GO" id="GO:0010774">
    <property type="term" value="P:meiotic strand invasion involved in reciprocal meiotic recombination"/>
    <property type="evidence" value="ECO:0007669"/>
    <property type="project" value="TreeGrafter"/>
</dbReference>
<dbReference type="GO" id="GO:0000709">
    <property type="term" value="P:meiotic joint molecule formation"/>
    <property type="evidence" value="ECO:0007669"/>
    <property type="project" value="TreeGrafter"/>
</dbReference>
<gene>
    <name evidence="7" type="ORF">K505DRAFT_240931</name>
</gene>
<keyword evidence="3" id="KW-0233">DNA recombination</keyword>
<dbReference type="InterPro" id="IPR010776">
    <property type="entry name" value="Hop2_WH_dom"/>
</dbReference>
<evidence type="ECO:0000256" key="4">
    <source>
        <dbReference type="ARBA" id="ARBA00023242"/>
    </source>
</evidence>
<dbReference type="EMBL" id="MU001873">
    <property type="protein sequence ID" value="KAF2794986.1"/>
    <property type="molecule type" value="Genomic_DNA"/>
</dbReference>
<keyword evidence="5" id="KW-0469">Meiosis</keyword>
<dbReference type="GO" id="GO:0003690">
    <property type="term" value="F:double-stranded DNA binding"/>
    <property type="evidence" value="ECO:0007669"/>
    <property type="project" value="TreeGrafter"/>
</dbReference>
<dbReference type="PANTHER" id="PTHR15938:SF0">
    <property type="entry name" value="HOMOLOGOUS-PAIRING PROTEIN 2 HOMOLOG"/>
    <property type="match status" value="1"/>
</dbReference>
<dbReference type="Proteomes" id="UP000799757">
    <property type="component" value="Unassembled WGS sequence"/>
</dbReference>
<evidence type="ECO:0000256" key="5">
    <source>
        <dbReference type="ARBA" id="ARBA00023254"/>
    </source>
</evidence>
<evidence type="ECO:0000256" key="3">
    <source>
        <dbReference type="ARBA" id="ARBA00023172"/>
    </source>
</evidence>
<protein>
    <submittedName>
        <fullName evidence="7">Tat binding protein 1-interacting</fullName>
    </submittedName>
</protein>
<evidence type="ECO:0000256" key="2">
    <source>
        <dbReference type="ARBA" id="ARBA00007922"/>
    </source>
</evidence>
<evidence type="ECO:0000256" key="1">
    <source>
        <dbReference type="ARBA" id="ARBA00004123"/>
    </source>
</evidence>
<dbReference type="GO" id="GO:0120230">
    <property type="term" value="F:recombinase activator activity"/>
    <property type="evidence" value="ECO:0007669"/>
    <property type="project" value="TreeGrafter"/>
</dbReference>
<dbReference type="OrthoDB" id="272266at2759"/>
<dbReference type="Pfam" id="PF07106">
    <property type="entry name" value="WHD_TBPIP"/>
    <property type="match status" value="1"/>
</dbReference>
<name>A0A6A6XEX0_9PLEO</name>
<sequence>MAPRKEKIEKVSANEAADTILNYLRIEQATDISANLHNKVTKAAAAKILKDLHERSEIEGRPAGKQSITHLFSALKHLLGKQISPEDSCTPEQLSALDTTINQLRMSTTSAQTTAKTLRSSLSSLNSSLSTTDLISSLSTLEAEKAEIFARLETLKAGKAKKVTKNEREETENEWKKWCMVAKRREKIGKEMWKLIEDCLPDTEKKADLRESLGLDD</sequence>
<dbReference type="GO" id="GO:0120231">
    <property type="term" value="C:DNA recombinase auxiliary factor complex"/>
    <property type="evidence" value="ECO:0007669"/>
    <property type="project" value="TreeGrafter"/>
</dbReference>
<accession>A0A6A6XEX0</accession>
<evidence type="ECO:0000313" key="7">
    <source>
        <dbReference type="EMBL" id="KAF2794986.1"/>
    </source>
</evidence>
<keyword evidence="4" id="KW-0539">Nucleus</keyword>
<keyword evidence="8" id="KW-1185">Reference proteome</keyword>
<dbReference type="GO" id="GO:0007129">
    <property type="term" value="P:homologous chromosome pairing at meiosis"/>
    <property type="evidence" value="ECO:0007669"/>
    <property type="project" value="TreeGrafter"/>
</dbReference>
<evidence type="ECO:0000259" key="6">
    <source>
        <dbReference type="Pfam" id="PF07106"/>
    </source>
</evidence>
<dbReference type="GO" id="GO:0000794">
    <property type="term" value="C:condensed nuclear chromosome"/>
    <property type="evidence" value="ECO:0007669"/>
    <property type="project" value="TreeGrafter"/>
</dbReference>
<dbReference type="PANTHER" id="PTHR15938">
    <property type="entry name" value="TBP-1 INTERACTING PROTEIN"/>
    <property type="match status" value="1"/>
</dbReference>
<dbReference type="Gene3D" id="1.10.10.10">
    <property type="entry name" value="Winged helix-like DNA-binding domain superfamily/Winged helix DNA-binding domain"/>
    <property type="match status" value="1"/>
</dbReference>
<dbReference type="InterPro" id="IPR036388">
    <property type="entry name" value="WH-like_DNA-bd_sf"/>
</dbReference>
<proteinExistence type="inferred from homology"/>
<organism evidence="7 8">
    <name type="scientific">Melanomma pulvis-pyrius CBS 109.77</name>
    <dbReference type="NCBI Taxonomy" id="1314802"/>
    <lineage>
        <taxon>Eukaryota</taxon>
        <taxon>Fungi</taxon>
        <taxon>Dikarya</taxon>
        <taxon>Ascomycota</taxon>
        <taxon>Pezizomycotina</taxon>
        <taxon>Dothideomycetes</taxon>
        <taxon>Pleosporomycetidae</taxon>
        <taxon>Pleosporales</taxon>
        <taxon>Melanommataceae</taxon>
        <taxon>Melanomma</taxon>
    </lineage>
</organism>
<comment type="subcellular location">
    <subcellularLocation>
        <location evidence="1">Nucleus</location>
    </subcellularLocation>
</comment>